<evidence type="ECO:0000313" key="2">
    <source>
        <dbReference type="Proteomes" id="UP000265520"/>
    </source>
</evidence>
<evidence type="ECO:0000313" key="1">
    <source>
        <dbReference type="EMBL" id="MCI59627.1"/>
    </source>
</evidence>
<comment type="caution">
    <text evidence="1">The sequence shown here is derived from an EMBL/GenBank/DDBJ whole genome shotgun (WGS) entry which is preliminary data.</text>
</comment>
<name>A0A392TGS9_9FABA</name>
<protein>
    <submittedName>
        <fullName evidence="1">Uncharacterized protein</fullName>
    </submittedName>
</protein>
<organism evidence="1 2">
    <name type="scientific">Trifolium medium</name>
    <dbReference type="NCBI Taxonomy" id="97028"/>
    <lineage>
        <taxon>Eukaryota</taxon>
        <taxon>Viridiplantae</taxon>
        <taxon>Streptophyta</taxon>
        <taxon>Embryophyta</taxon>
        <taxon>Tracheophyta</taxon>
        <taxon>Spermatophyta</taxon>
        <taxon>Magnoliopsida</taxon>
        <taxon>eudicotyledons</taxon>
        <taxon>Gunneridae</taxon>
        <taxon>Pentapetalae</taxon>
        <taxon>rosids</taxon>
        <taxon>fabids</taxon>
        <taxon>Fabales</taxon>
        <taxon>Fabaceae</taxon>
        <taxon>Papilionoideae</taxon>
        <taxon>50 kb inversion clade</taxon>
        <taxon>NPAAA clade</taxon>
        <taxon>Hologalegina</taxon>
        <taxon>IRL clade</taxon>
        <taxon>Trifolieae</taxon>
        <taxon>Trifolium</taxon>
    </lineage>
</organism>
<sequence>MRPVQPALRHTQQAAMKQENAHMICAPRLASCAPRAPQHAPGFFLTSCDRDFKAYSTDTKLNCNNTP</sequence>
<proteinExistence type="predicted"/>
<keyword evidence="2" id="KW-1185">Reference proteome</keyword>
<dbReference type="Proteomes" id="UP000265520">
    <property type="component" value="Unassembled WGS sequence"/>
</dbReference>
<dbReference type="EMBL" id="LXQA010567250">
    <property type="protein sequence ID" value="MCI59627.1"/>
    <property type="molecule type" value="Genomic_DNA"/>
</dbReference>
<reference evidence="1 2" key="1">
    <citation type="journal article" date="2018" name="Front. Plant Sci.">
        <title>Red Clover (Trifolium pratense) and Zigzag Clover (T. medium) - A Picture of Genomic Similarities and Differences.</title>
        <authorList>
            <person name="Dluhosova J."/>
            <person name="Istvanek J."/>
            <person name="Nedelnik J."/>
            <person name="Repkova J."/>
        </authorList>
    </citation>
    <scope>NUCLEOTIDE SEQUENCE [LARGE SCALE GENOMIC DNA]</scope>
    <source>
        <strain evidence="2">cv. 10/8</strain>
        <tissue evidence="1">Leaf</tissue>
    </source>
</reference>
<dbReference type="AlphaFoldDB" id="A0A392TGS9"/>
<accession>A0A392TGS9</accession>